<reference evidence="1" key="1">
    <citation type="submission" date="2023-12" db="EMBL/GenBank/DDBJ databases">
        <title>Isolation and Characterisation of Novel Lytic Bacteriophages for therapeutic applications in Prosthetic Joint Infections.</title>
        <authorList>
            <person name="Burton N."/>
            <person name="Melo L.D.R."/>
            <person name="Pearce B."/>
            <person name="Tadesse M.D."/>
            <person name="Vryonis E."/>
            <person name="Sagona A."/>
        </authorList>
    </citation>
    <scope>NUCLEOTIDE SEQUENCE</scope>
</reference>
<evidence type="ECO:0000313" key="2">
    <source>
        <dbReference type="Proteomes" id="UP001432173"/>
    </source>
</evidence>
<dbReference type="Proteomes" id="UP001432173">
    <property type="component" value="Segment"/>
</dbReference>
<evidence type="ECO:0000313" key="1">
    <source>
        <dbReference type="EMBL" id="WRW34587.1"/>
    </source>
</evidence>
<protein>
    <submittedName>
        <fullName evidence="1">Uncharacterized protein</fullName>
    </submittedName>
</protein>
<proteinExistence type="predicted"/>
<sequence length="52" mass="6102">MENETLEQIKDDYRLLISENPSDWGLTEKTTDEEINEMALSLALEEKENKMI</sequence>
<dbReference type="EMBL" id="PP034389">
    <property type="protein sequence ID" value="WRW34587.1"/>
    <property type="molecule type" value="Genomic_DNA"/>
</dbReference>
<name>A0AAX4J6P2_9CAUD</name>
<accession>A0AAX4J6P2</accession>
<gene>
    <name evidence="1" type="ORF">CF9_0129</name>
</gene>
<organism evidence="1 2">
    <name type="scientific">Staphylococcus phage CF9</name>
    <dbReference type="NCBI Taxonomy" id="3113741"/>
    <lineage>
        <taxon>Viruses</taxon>
        <taxon>Duplodnaviria</taxon>
        <taxon>Heunggongvirae</taxon>
        <taxon>Uroviricota</taxon>
        <taxon>Caudoviricetes</taxon>
        <taxon>Sextaecvirus</taxon>
    </lineage>
</organism>